<evidence type="ECO:0000256" key="3">
    <source>
        <dbReference type="ARBA" id="ARBA00022475"/>
    </source>
</evidence>
<evidence type="ECO:0000256" key="2">
    <source>
        <dbReference type="ARBA" id="ARBA00004651"/>
    </source>
</evidence>
<dbReference type="GO" id="GO:0005886">
    <property type="term" value="C:plasma membrane"/>
    <property type="evidence" value="ECO:0007669"/>
    <property type="project" value="UniProtKB-SubCell"/>
</dbReference>
<accession>A0A8C6AE33</accession>
<evidence type="ECO:0000256" key="11">
    <source>
        <dbReference type="RuleBase" id="RU000688"/>
    </source>
</evidence>
<dbReference type="InterPro" id="IPR000276">
    <property type="entry name" value="GPCR_Rhodpsn"/>
</dbReference>
<dbReference type="AlphaFoldDB" id="A0A8C6AE33"/>
<keyword evidence="6 12" id="KW-0552">Olfaction</keyword>
<dbReference type="FunFam" id="1.20.1070.10:FF:000008">
    <property type="entry name" value="Olfactory receptor"/>
    <property type="match status" value="1"/>
</dbReference>
<feature type="transmembrane region" description="Helical" evidence="12">
    <location>
        <begin position="200"/>
        <end position="225"/>
    </location>
</feature>
<keyword evidence="11" id="KW-0675">Receptor</keyword>
<dbReference type="PANTHER" id="PTHR26453">
    <property type="entry name" value="OLFACTORY RECEPTOR"/>
    <property type="match status" value="1"/>
</dbReference>
<feature type="transmembrane region" description="Helical" evidence="12">
    <location>
        <begin position="98"/>
        <end position="120"/>
    </location>
</feature>
<feature type="transmembrane region" description="Helical" evidence="12">
    <location>
        <begin position="237"/>
        <end position="260"/>
    </location>
</feature>
<evidence type="ECO:0000256" key="1">
    <source>
        <dbReference type="ARBA" id="ARBA00003929"/>
    </source>
</evidence>
<proteinExistence type="inferred from homology"/>
<comment type="function">
    <text evidence="1">Putative odorant or sperm cell receptor.</text>
</comment>
<dbReference type="PROSITE" id="PS00237">
    <property type="entry name" value="G_PROTEIN_RECEP_F1_1"/>
    <property type="match status" value="1"/>
</dbReference>
<evidence type="ECO:0000256" key="5">
    <source>
        <dbReference type="ARBA" id="ARBA00022692"/>
    </source>
</evidence>
<keyword evidence="5 11" id="KW-0812">Transmembrane</keyword>
<keyword evidence="3 12" id="KW-1003">Cell membrane</keyword>
<evidence type="ECO:0000256" key="7">
    <source>
        <dbReference type="ARBA" id="ARBA00022989"/>
    </source>
</evidence>
<keyword evidence="8 11" id="KW-0297">G-protein coupled receptor</keyword>
<evidence type="ECO:0000313" key="14">
    <source>
        <dbReference type="Ensembl" id="ENSMMNP00015000095.1"/>
    </source>
</evidence>
<dbReference type="Gene3D" id="1.20.1070.10">
    <property type="entry name" value="Rhodopsin 7-helix transmembrane proteins"/>
    <property type="match status" value="1"/>
</dbReference>
<dbReference type="GO" id="GO:0004930">
    <property type="term" value="F:G protein-coupled receptor activity"/>
    <property type="evidence" value="ECO:0007669"/>
    <property type="project" value="UniProtKB-KW"/>
</dbReference>
<evidence type="ECO:0000256" key="10">
    <source>
        <dbReference type="ARBA" id="ARBA00023224"/>
    </source>
</evidence>
<dbReference type="PRINTS" id="PR00237">
    <property type="entry name" value="GPCRRHODOPSN"/>
</dbReference>
<evidence type="ECO:0000256" key="6">
    <source>
        <dbReference type="ARBA" id="ARBA00022725"/>
    </source>
</evidence>
<dbReference type="Pfam" id="PF13853">
    <property type="entry name" value="7tm_4"/>
    <property type="match status" value="1"/>
</dbReference>
<protein>
    <recommendedName>
        <fullName evidence="12">Olfactory receptor</fullName>
    </recommendedName>
</protein>
<evidence type="ECO:0000256" key="12">
    <source>
        <dbReference type="RuleBase" id="RU363047"/>
    </source>
</evidence>
<feature type="transmembrane region" description="Helical" evidence="12">
    <location>
        <begin position="140"/>
        <end position="162"/>
    </location>
</feature>
<feature type="transmembrane region" description="Helical" evidence="12">
    <location>
        <begin position="24"/>
        <end position="48"/>
    </location>
</feature>
<evidence type="ECO:0000256" key="4">
    <source>
        <dbReference type="ARBA" id="ARBA00022606"/>
    </source>
</evidence>
<feature type="domain" description="G-protein coupled receptors family 1 profile" evidence="13">
    <location>
        <begin position="41"/>
        <end position="290"/>
    </location>
</feature>
<name>A0A8C6AE33_MONMO</name>
<evidence type="ECO:0000259" key="13">
    <source>
        <dbReference type="PROSITE" id="PS50262"/>
    </source>
</evidence>
<organism evidence="14 15">
    <name type="scientific">Monodon monoceros</name>
    <name type="common">Narwhal</name>
    <name type="synonym">Ceratodon monodon</name>
    <dbReference type="NCBI Taxonomy" id="40151"/>
    <lineage>
        <taxon>Eukaryota</taxon>
        <taxon>Metazoa</taxon>
        <taxon>Chordata</taxon>
        <taxon>Craniata</taxon>
        <taxon>Vertebrata</taxon>
        <taxon>Euteleostomi</taxon>
        <taxon>Mammalia</taxon>
        <taxon>Eutheria</taxon>
        <taxon>Laurasiatheria</taxon>
        <taxon>Artiodactyla</taxon>
        <taxon>Whippomorpha</taxon>
        <taxon>Cetacea</taxon>
        <taxon>Odontoceti</taxon>
        <taxon>Monodontidae</taxon>
        <taxon>Monodon</taxon>
    </lineage>
</organism>
<dbReference type="PRINTS" id="PR00245">
    <property type="entry name" value="OLFACTORYR"/>
</dbReference>
<feature type="transmembrane region" description="Helical" evidence="12">
    <location>
        <begin position="272"/>
        <end position="292"/>
    </location>
</feature>
<reference evidence="14" key="2">
    <citation type="submission" date="2025-09" db="UniProtKB">
        <authorList>
            <consortium name="Ensembl"/>
        </authorList>
    </citation>
    <scope>IDENTIFICATION</scope>
</reference>
<dbReference type="InterPro" id="IPR017452">
    <property type="entry name" value="GPCR_Rhodpsn_7TM"/>
</dbReference>
<dbReference type="Ensembl" id="ENSMMNT00015000113.1">
    <property type="protein sequence ID" value="ENSMMNP00015000095.1"/>
    <property type="gene ID" value="ENSMMNG00015000101.1"/>
</dbReference>
<comment type="subcellular location">
    <subcellularLocation>
        <location evidence="2 12">Cell membrane</location>
        <topology evidence="2 12">Multi-pass membrane protein</topology>
    </subcellularLocation>
</comment>
<evidence type="ECO:0000313" key="15">
    <source>
        <dbReference type="Proteomes" id="UP000694561"/>
    </source>
</evidence>
<evidence type="ECO:0000256" key="9">
    <source>
        <dbReference type="ARBA" id="ARBA00023136"/>
    </source>
</evidence>
<reference evidence="14" key="1">
    <citation type="submission" date="2025-08" db="UniProtKB">
        <authorList>
            <consortium name="Ensembl"/>
        </authorList>
    </citation>
    <scope>IDENTIFICATION</scope>
</reference>
<dbReference type="GO" id="GO:0004984">
    <property type="term" value="F:olfactory receptor activity"/>
    <property type="evidence" value="ECO:0007669"/>
    <property type="project" value="InterPro"/>
</dbReference>
<dbReference type="Proteomes" id="UP000694561">
    <property type="component" value="Unplaced"/>
</dbReference>
<keyword evidence="7 12" id="KW-1133">Transmembrane helix</keyword>
<dbReference type="GeneTree" id="ENSGT01150000286990"/>
<dbReference type="PROSITE" id="PS50262">
    <property type="entry name" value="G_PROTEIN_RECEP_F1_2"/>
    <property type="match status" value="1"/>
</dbReference>
<keyword evidence="10 11" id="KW-0807">Transducer</keyword>
<keyword evidence="4 12" id="KW-0716">Sensory transduction</keyword>
<feature type="transmembrane region" description="Helical" evidence="12">
    <location>
        <begin position="60"/>
        <end position="78"/>
    </location>
</feature>
<keyword evidence="15" id="KW-1185">Reference proteome</keyword>
<dbReference type="InterPro" id="IPR000725">
    <property type="entry name" value="Olfact_rcpt"/>
</dbReference>
<dbReference type="SUPFAM" id="SSF81321">
    <property type="entry name" value="Family A G protein-coupled receptor-like"/>
    <property type="match status" value="1"/>
</dbReference>
<dbReference type="CDD" id="cd15421">
    <property type="entry name" value="7tmA_OR2T-like"/>
    <property type="match status" value="1"/>
</dbReference>
<comment type="similarity">
    <text evidence="11">Belongs to the G-protein coupled receptor 1 family.</text>
</comment>
<keyword evidence="9 12" id="KW-0472">Membrane</keyword>
<sequence length="319" mass="35764">MKIANASLTSDFILLGLFLDMKHIRFFIGATLVIYTVALTLNFVLILLICVDSHLHMPMYFLLSQLALMDMMLISSTVPKMATNFFSGRRNISQVACGTQIFFFLTLGIAECILITLMSYDRYVAICNPLRYALIMSQKVCLQMAAISWAGGALTSLTHTAYTMHFPICGSREISHFLCEVMAILKLACEDVSAYEKAVIVTSIVVLLIPLSLIMFSYALIFLAILHMKSPEGRDKALATCSSHLTVVCLYYGPAMVVYMRPSSYHNPKLDQVLLVLGPILTPLLNPLIYGLRNKEVVGALRKVLKSWWNFSGLFFFYF</sequence>
<evidence type="ECO:0000256" key="8">
    <source>
        <dbReference type="ARBA" id="ARBA00023040"/>
    </source>
</evidence>